<dbReference type="AlphaFoldDB" id="A0AAE3YDA1"/>
<evidence type="ECO:0000313" key="1">
    <source>
        <dbReference type="EMBL" id="MDR6528315.1"/>
    </source>
</evidence>
<accession>A0AAE3YDA1</accession>
<evidence type="ECO:0000313" key="2">
    <source>
        <dbReference type="Proteomes" id="UP001184861"/>
    </source>
</evidence>
<gene>
    <name evidence="1" type="ORF">J2787_003734</name>
</gene>
<evidence type="ECO:0008006" key="3">
    <source>
        <dbReference type="Google" id="ProtNLM"/>
    </source>
</evidence>
<dbReference type="Proteomes" id="UP001184861">
    <property type="component" value="Unassembled WGS sequence"/>
</dbReference>
<dbReference type="RefSeq" id="WP_309947581.1">
    <property type="nucleotide sequence ID" value="NZ_JAVDQY010000004.1"/>
</dbReference>
<comment type="caution">
    <text evidence="1">The sequence shown here is derived from an EMBL/GenBank/DDBJ whole genome shotgun (WGS) entry which is preliminary data.</text>
</comment>
<organism evidence="1 2">
    <name type="scientific">Chryseobacterium rhizosphaerae</name>
    <dbReference type="NCBI Taxonomy" id="395937"/>
    <lineage>
        <taxon>Bacteria</taxon>
        <taxon>Pseudomonadati</taxon>
        <taxon>Bacteroidota</taxon>
        <taxon>Flavobacteriia</taxon>
        <taxon>Flavobacteriales</taxon>
        <taxon>Weeksellaceae</taxon>
        <taxon>Chryseobacterium group</taxon>
        <taxon>Chryseobacterium</taxon>
    </lineage>
</organism>
<protein>
    <recommendedName>
        <fullName evidence="3">Lipoprotein</fullName>
    </recommendedName>
</protein>
<reference evidence="1" key="1">
    <citation type="submission" date="2023-07" db="EMBL/GenBank/DDBJ databases">
        <title>Sorghum-associated microbial communities from plants grown in Nebraska, USA.</title>
        <authorList>
            <person name="Schachtman D."/>
        </authorList>
    </citation>
    <scope>NUCLEOTIDE SEQUENCE</scope>
    <source>
        <strain evidence="1">DS2360</strain>
    </source>
</reference>
<sequence>MKKHFILINFIFIFSIISCINQNKSENNGKILTINTKQGKIEKVQLIEQTRGVNNSVTFTATSKAYTSNNADPTNSSISPSEWESISKQAEALDLSAISKLQSPTTGRYSDSALAATIIITSGGTTYTSATFDSGHPPKELEALYNEILKPTRILKKKP</sequence>
<dbReference type="EMBL" id="JAVDQY010000004">
    <property type="protein sequence ID" value="MDR6528315.1"/>
    <property type="molecule type" value="Genomic_DNA"/>
</dbReference>
<proteinExistence type="predicted"/>
<name>A0AAE3YDA1_9FLAO</name>
<dbReference type="PROSITE" id="PS51257">
    <property type="entry name" value="PROKAR_LIPOPROTEIN"/>
    <property type="match status" value="1"/>
</dbReference>